<dbReference type="InterPro" id="IPR029320">
    <property type="entry name" value="Acyl-CoA_ox_N"/>
</dbReference>
<feature type="domain" description="Acyl-CoA oxidase C-terminal" evidence="16">
    <location>
        <begin position="513"/>
        <end position="674"/>
    </location>
</feature>
<dbReference type="Gene3D" id="1.10.540.10">
    <property type="entry name" value="Acyl-CoA dehydrogenase/oxidase, N-terminal domain"/>
    <property type="match status" value="1"/>
</dbReference>
<evidence type="ECO:0000256" key="15">
    <source>
        <dbReference type="SAM" id="MobiDB-lite"/>
    </source>
</evidence>
<organism evidence="19 20">
    <name type="scientific">Cryphonectria parasitica (strain ATCC 38755 / EP155)</name>
    <dbReference type="NCBI Taxonomy" id="660469"/>
    <lineage>
        <taxon>Eukaryota</taxon>
        <taxon>Fungi</taxon>
        <taxon>Dikarya</taxon>
        <taxon>Ascomycota</taxon>
        <taxon>Pezizomycotina</taxon>
        <taxon>Sordariomycetes</taxon>
        <taxon>Sordariomycetidae</taxon>
        <taxon>Diaporthales</taxon>
        <taxon>Cryphonectriaceae</taxon>
        <taxon>Cryphonectria-Endothia species complex</taxon>
        <taxon>Cryphonectria</taxon>
    </lineage>
</organism>
<evidence type="ECO:0000313" key="19">
    <source>
        <dbReference type="EMBL" id="KAF3768130.1"/>
    </source>
</evidence>
<dbReference type="EMBL" id="MU032346">
    <property type="protein sequence ID" value="KAF3768130.1"/>
    <property type="molecule type" value="Genomic_DNA"/>
</dbReference>
<dbReference type="GO" id="GO:0033540">
    <property type="term" value="P:fatty acid beta-oxidation using acyl-CoA oxidase"/>
    <property type="evidence" value="ECO:0007669"/>
    <property type="project" value="TreeGrafter"/>
</dbReference>
<dbReference type="RefSeq" id="XP_040779091.1">
    <property type="nucleotide sequence ID" value="XM_040918266.1"/>
</dbReference>
<dbReference type="FunFam" id="1.20.140.10:FF:000013">
    <property type="entry name" value="Acyl-coenzyme A oxidase"/>
    <property type="match status" value="1"/>
</dbReference>
<comment type="similarity">
    <text evidence="5 12">Belongs to the acyl-CoA oxidase family.</text>
</comment>
<evidence type="ECO:0000256" key="8">
    <source>
        <dbReference type="ARBA" id="ARBA00022832"/>
    </source>
</evidence>
<reference evidence="19" key="1">
    <citation type="journal article" date="2020" name="Phytopathology">
        <title>Genome sequence of the chestnut blight fungus Cryphonectria parasitica EP155: A fundamental resource for an archetypical invasive plant pathogen.</title>
        <authorList>
            <person name="Crouch J.A."/>
            <person name="Dawe A."/>
            <person name="Aerts A."/>
            <person name="Barry K."/>
            <person name="Churchill A.C.L."/>
            <person name="Grimwood J."/>
            <person name="Hillman B."/>
            <person name="Milgroom M.G."/>
            <person name="Pangilinan J."/>
            <person name="Smith M."/>
            <person name="Salamov A."/>
            <person name="Schmutz J."/>
            <person name="Yadav J."/>
            <person name="Grigoriev I.V."/>
            <person name="Nuss D."/>
        </authorList>
    </citation>
    <scope>NUCLEOTIDE SEQUENCE</scope>
    <source>
        <strain evidence="19">EP155</strain>
    </source>
</reference>
<comment type="cofactor">
    <cofactor evidence="2">
        <name>FAD</name>
        <dbReference type="ChEBI" id="CHEBI:57692"/>
    </cofactor>
</comment>
<name>A0A9P4Y7Y6_CRYP1</name>
<dbReference type="Pfam" id="PF01756">
    <property type="entry name" value="ACOX"/>
    <property type="match status" value="1"/>
</dbReference>
<dbReference type="FunFam" id="2.40.110.10:FF:000003">
    <property type="entry name" value="Acyl-coenzyme A oxidase"/>
    <property type="match status" value="1"/>
</dbReference>
<accession>A0A9P4Y7Y6</accession>
<dbReference type="AlphaFoldDB" id="A0A9P4Y7Y6"/>
<dbReference type="SUPFAM" id="SSF56645">
    <property type="entry name" value="Acyl-CoA dehydrogenase NM domain-like"/>
    <property type="match status" value="1"/>
</dbReference>
<gene>
    <name evidence="19" type="ORF">M406DRAFT_275917</name>
</gene>
<evidence type="ECO:0000256" key="12">
    <source>
        <dbReference type="PIRNR" id="PIRNR000168"/>
    </source>
</evidence>
<evidence type="ECO:0000256" key="9">
    <source>
        <dbReference type="ARBA" id="ARBA00023002"/>
    </source>
</evidence>
<dbReference type="PANTHER" id="PTHR10909:SF250">
    <property type="entry name" value="PEROXISOMAL ACYL-COENZYME A OXIDASE 1"/>
    <property type="match status" value="1"/>
</dbReference>
<dbReference type="Gene3D" id="1.20.140.10">
    <property type="entry name" value="Butyryl-CoA Dehydrogenase, subunit A, domain 3"/>
    <property type="match status" value="2"/>
</dbReference>
<comment type="catalytic activity">
    <reaction evidence="1">
        <text>a 2,3-saturated acyl-CoA + O2 = a (2E)-enoyl-CoA + H2O2</text>
        <dbReference type="Rhea" id="RHEA:38959"/>
        <dbReference type="ChEBI" id="CHEBI:15379"/>
        <dbReference type="ChEBI" id="CHEBI:16240"/>
        <dbReference type="ChEBI" id="CHEBI:58856"/>
        <dbReference type="ChEBI" id="CHEBI:65111"/>
        <dbReference type="EC" id="1.3.3.6"/>
    </reaction>
</comment>
<dbReference type="OrthoDB" id="538336at2759"/>
<evidence type="ECO:0000256" key="14">
    <source>
        <dbReference type="PIRSR" id="PIRSR000168-2"/>
    </source>
</evidence>
<dbReference type="InterPro" id="IPR055060">
    <property type="entry name" value="ACOX_C_alpha1"/>
</dbReference>
<keyword evidence="7 12" id="KW-0274">FAD</keyword>
<dbReference type="GO" id="GO:0005777">
    <property type="term" value="C:peroxisome"/>
    <property type="evidence" value="ECO:0007669"/>
    <property type="project" value="UniProtKB-SubCell"/>
</dbReference>
<evidence type="ECO:0000256" key="7">
    <source>
        <dbReference type="ARBA" id="ARBA00022827"/>
    </source>
</evidence>
<keyword evidence="20" id="KW-1185">Reference proteome</keyword>
<evidence type="ECO:0000259" key="18">
    <source>
        <dbReference type="Pfam" id="PF22924"/>
    </source>
</evidence>
<dbReference type="Pfam" id="PF14749">
    <property type="entry name" value="Acyl-CoA_ox_N"/>
    <property type="match status" value="1"/>
</dbReference>
<feature type="binding site" evidence="14">
    <location>
        <position position="191"/>
    </location>
    <ligand>
        <name>FAD</name>
        <dbReference type="ChEBI" id="CHEBI:57692"/>
    </ligand>
</feature>
<dbReference type="PIRSF" id="PIRSF000168">
    <property type="entry name" value="Acyl-CoA_oxidase"/>
    <property type="match status" value="1"/>
</dbReference>
<dbReference type="PANTHER" id="PTHR10909">
    <property type="entry name" value="ELECTRON TRANSPORT OXIDOREDUCTASE"/>
    <property type="match status" value="1"/>
</dbReference>
<comment type="subcellular location">
    <subcellularLocation>
        <location evidence="3">Peroxisome</location>
    </subcellularLocation>
</comment>
<dbReference type="GO" id="GO:0003997">
    <property type="term" value="F:acyl-CoA oxidase activity"/>
    <property type="evidence" value="ECO:0007669"/>
    <property type="project" value="UniProtKB-EC"/>
</dbReference>
<dbReference type="InterPro" id="IPR009100">
    <property type="entry name" value="AcylCoA_DH/oxidase_NM_dom_sf"/>
</dbReference>
<dbReference type="GeneID" id="63835395"/>
<dbReference type="Proteomes" id="UP000803844">
    <property type="component" value="Unassembled WGS sequence"/>
</dbReference>
<protein>
    <recommendedName>
        <fullName evidence="12">Acyl-coenzyme A oxidase</fullName>
    </recommendedName>
</protein>
<dbReference type="InterPro" id="IPR002655">
    <property type="entry name" value="Acyl-CoA_oxidase_C"/>
</dbReference>
<dbReference type="SUPFAM" id="SSF47203">
    <property type="entry name" value="Acyl-CoA dehydrogenase C-terminal domain-like"/>
    <property type="match status" value="2"/>
</dbReference>
<feature type="domain" description="Acyl-coenzyme A oxidase N-terminal" evidence="17">
    <location>
        <begin position="32"/>
        <end position="146"/>
    </location>
</feature>
<evidence type="ECO:0000256" key="11">
    <source>
        <dbReference type="ARBA" id="ARBA00023140"/>
    </source>
</evidence>
<comment type="caution">
    <text evidence="19">The sequence shown here is derived from an EMBL/GenBank/DDBJ whole genome shotgun (WGS) entry which is preliminary data.</text>
</comment>
<dbReference type="Gene3D" id="2.40.110.10">
    <property type="entry name" value="Butyryl-CoA Dehydrogenase, subunit A, domain 2"/>
    <property type="match status" value="1"/>
</dbReference>
<feature type="binding site" evidence="14">
    <location>
        <position position="152"/>
    </location>
    <ligand>
        <name>FAD</name>
        <dbReference type="ChEBI" id="CHEBI:57692"/>
    </ligand>
</feature>
<evidence type="ECO:0000313" key="20">
    <source>
        <dbReference type="Proteomes" id="UP000803844"/>
    </source>
</evidence>
<evidence type="ECO:0000256" key="5">
    <source>
        <dbReference type="ARBA" id="ARBA00006288"/>
    </source>
</evidence>
<comment type="pathway">
    <text evidence="4">Lipid metabolism; peroxisomal fatty acid beta-oxidation.</text>
</comment>
<dbReference type="GO" id="GO:0055088">
    <property type="term" value="P:lipid homeostasis"/>
    <property type="evidence" value="ECO:0007669"/>
    <property type="project" value="TreeGrafter"/>
</dbReference>
<dbReference type="GO" id="GO:0071949">
    <property type="term" value="F:FAD binding"/>
    <property type="evidence" value="ECO:0007669"/>
    <property type="project" value="InterPro"/>
</dbReference>
<keyword evidence="8" id="KW-0276">Fatty acid metabolism</keyword>
<dbReference type="GO" id="GO:0005504">
    <property type="term" value="F:fatty acid binding"/>
    <property type="evidence" value="ECO:0007669"/>
    <property type="project" value="TreeGrafter"/>
</dbReference>
<feature type="region of interest" description="Disordered" evidence="15">
    <location>
        <begin position="377"/>
        <end position="399"/>
    </location>
</feature>
<proteinExistence type="inferred from homology"/>
<keyword evidence="6 12" id="KW-0285">Flavoprotein</keyword>
<evidence type="ECO:0000256" key="13">
    <source>
        <dbReference type="PIRSR" id="PIRSR000168-1"/>
    </source>
</evidence>
<evidence type="ECO:0000256" key="1">
    <source>
        <dbReference type="ARBA" id="ARBA00001201"/>
    </source>
</evidence>
<evidence type="ECO:0000256" key="4">
    <source>
        <dbReference type="ARBA" id="ARBA00004846"/>
    </source>
</evidence>
<dbReference type="InterPro" id="IPR046373">
    <property type="entry name" value="Acyl-CoA_Oxase/DH_mid-dom_sf"/>
</dbReference>
<feature type="active site" description="Proton acceptor" evidence="13">
    <location>
        <position position="457"/>
    </location>
</feature>
<keyword evidence="9" id="KW-0560">Oxidoreductase</keyword>
<dbReference type="InterPro" id="IPR036250">
    <property type="entry name" value="AcylCo_DH-like_C"/>
</dbReference>
<evidence type="ECO:0000256" key="6">
    <source>
        <dbReference type="ARBA" id="ARBA00022630"/>
    </source>
</evidence>
<evidence type="ECO:0000256" key="3">
    <source>
        <dbReference type="ARBA" id="ARBA00004275"/>
    </source>
</evidence>
<keyword evidence="11" id="KW-0576">Peroxisome</keyword>
<sequence length="697" mass="78197">MPTNPDWVKKLKPAAPQGTDILSGERAKSNVNVDQLADFLFTQKTLQQREELVKILSAEQVFDKSKNYFQGREDRILGSLARGKRLQQLTEKNNWPTEKFEHALQLISEASPLAMHYKMFMPTIREQGTPEQHKLFLEKAQKFEIIGCYAQTELGHGSNVRGLETTATWNPEDKTFTIHSPALTASKWWIGTLGKVANHAVVMAQLVIKGKVLGPHPFIVPIRDSKTHEPLPDVHIGDIGPKFGFNTMDNGFLLLNNVKVPHVNMLARFSRVDPNTSQYIKPPTPALVYGTLTYVRSTIVLESGSVLARGVTIATRYCAVRRQFQDLDAKGKVGENQVLNYSMVQYRLLPLLAATFALHFTGRNMITLYEENQKRLAAGDAPGGSDSQRRPGPEELNAGGDLLADLHSTSCALKSYSSTIAAEGLEVCRRACGGHGYSSFSGIGSYYADYLPTVTWEGDNFMLSQQVARYLLKSARAVLTGKASDNDTTRFLKNFLKRQDVGAAFDVLGSDTELVDAFAWRVAYLTFDALKKRDEEKQPWNSLLVDFYRLSTAHAQYMVVKSFRDALSIDSTTKAGLDQETLAVMHLLYKLFALYTLEKESTEFFSSAATTVKQIALARKQVMKLLEEVRPHAVRLVDAWKFPDWQLDSSLGRYDGKVYEDMFYRASELNPLNEVVFDSNPNSPHLLKKDNRTKSKL</sequence>
<dbReference type="InterPro" id="IPR037069">
    <property type="entry name" value="AcylCoA_DH/ox_N_sf"/>
</dbReference>
<dbReference type="FunFam" id="1.20.140.10:FF:000015">
    <property type="entry name" value="Acyl-coenzyme A oxidase"/>
    <property type="match status" value="1"/>
</dbReference>
<evidence type="ECO:0000259" key="16">
    <source>
        <dbReference type="Pfam" id="PF01756"/>
    </source>
</evidence>
<dbReference type="Pfam" id="PF22924">
    <property type="entry name" value="ACOX_C_alpha1"/>
    <property type="match status" value="1"/>
</dbReference>
<feature type="domain" description="Acyl-CoA oxidase C-alpha1" evidence="18">
    <location>
        <begin position="289"/>
        <end position="472"/>
    </location>
</feature>
<keyword evidence="10" id="KW-0443">Lipid metabolism</keyword>
<dbReference type="InterPro" id="IPR012258">
    <property type="entry name" value="Acyl-CoA_oxidase"/>
</dbReference>
<evidence type="ECO:0000256" key="2">
    <source>
        <dbReference type="ARBA" id="ARBA00001974"/>
    </source>
</evidence>
<evidence type="ECO:0000259" key="17">
    <source>
        <dbReference type="Pfam" id="PF14749"/>
    </source>
</evidence>
<evidence type="ECO:0000256" key="10">
    <source>
        <dbReference type="ARBA" id="ARBA00023098"/>
    </source>
</evidence>